<organism evidence="2 3">
    <name type="scientific">Spartinivicinus poritis</name>
    <dbReference type="NCBI Taxonomy" id="2994640"/>
    <lineage>
        <taxon>Bacteria</taxon>
        <taxon>Pseudomonadati</taxon>
        <taxon>Pseudomonadota</taxon>
        <taxon>Gammaproteobacteria</taxon>
        <taxon>Oceanospirillales</taxon>
        <taxon>Zooshikellaceae</taxon>
        <taxon>Spartinivicinus</taxon>
    </lineage>
</organism>
<reference evidence="2 3" key="1">
    <citation type="submission" date="2022-11" db="EMBL/GenBank/DDBJ databases">
        <title>Spartinivicinus poritis sp. nov., isolated from scleractinian coral Porites lutea.</title>
        <authorList>
            <person name="Zhang G."/>
            <person name="Cai L."/>
            <person name="Wei Q."/>
        </authorList>
    </citation>
    <scope>NUCLEOTIDE SEQUENCE [LARGE SCALE GENOMIC DNA]</scope>
    <source>
        <strain evidence="2 3">A2-2</strain>
    </source>
</reference>
<accession>A0ABT5U8G7</accession>
<keyword evidence="3" id="KW-1185">Reference proteome</keyword>
<feature type="transmembrane region" description="Helical" evidence="1">
    <location>
        <begin position="47"/>
        <end position="69"/>
    </location>
</feature>
<gene>
    <name evidence="2" type="ORF">ORQ98_07605</name>
</gene>
<comment type="caution">
    <text evidence="2">The sequence shown here is derived from an EMBL/GenBank/DDBJ whole genome shotgun (WGS) entry which is preliminary data.</text>
</comment>
<feature type="transmembrane region" description="Helical" evidence="1">
    <location>
        <begin position="6"/>
        <end position="27"/>
    </location>
</feature>
<protein>
    <submittedName>
        <fullName evidence="2">Uncharacterized protein</fullName>
    </submittedName>
</protein>
<keyword evidence="1" id="KW-0472">Membrane</keyword>
<proteinExistence type="predicted"/>
<evidence type="ECO:0000256" key="1">
    <source>
        <dbReference type="SAM" id="Phobius"/>
    </source>
</evidence>
<dbReference type="Proteomes" id="UP001528823">
    <property type="component" value="Unassembled WGS sequence"/>
</dbReference>
<evidence type="ECO:0000313" key="2">
    <source>
        <dbReference type="EMBL" id="MDE1461832.1"/>
    </source>
</evidence>
<keyword evidence="1" id="KW-1133">Transmembrane helix</keyword>
<feature type="transmembrane region" description="Helical" evidence="1">
    <location>
        <begin position="81"/>
        <end position="111"/>
    </location>
</feature>
<dbReference type="EMBL" id="JAPMOU010000007">
    <property type="protein sequence ID" value="MDE1461832.1"/>
    <property type="molecule type" value="Genomic_DNA"/>
</dbReference>
<name>A0ABT5U8G7_9GAMM</name>
<evidence type="ECO:0000313" key="3">
    <source>
        <dbReference type="Proteomes" id="UP001528823"/>
    </source>
</evidence>
<dbReference type="RefSeq" id="WP_274688191.1">
    <property type="nucleotide sequence ID" value="NZ_JAPMOU010000007.1"/>
</dbReference>
<keyword evidence="1" id="KW-0812">Transmembrane</keyword>
<sequence>MKKFFIEVFGILLGMLTVVYTTSMIHIDMRQSYYQEAGILPDMDPRLSFTVAVFWAAFALIVVCITELIRWVFEGQTLNFFAALVLGLMSVSFIGWLFFIPAIGLVGCLFIL</sequence>